<organism evidence="1 2">
    <name type="scientific">Ephemerocybe angulata</name>
    <dbReference type="NCBI Taxonomy" id="980116"/>
    <lineage>
        <taxon>Eukaryota</taxon>
        <taxon>Fungi</taxon>
        <taxon>Dikarya</taxon>
        <taxon>Basidiomycota</taxon>
        <taxon>Agaricomycotina</taxon>
        <taxon>Agaricomycetes</taxon>
        <taxon>Agaricomycetidae</taxon>
        <taxon>Agaricales</taxon>
        <taxon>Agaricineae</taxon>
        <taxon>Psathyrellaceae</taxon>
        <taxon>Ephemerocybe</taxon>
    </lineage>
</organism>
<evidence type="ECO:0000313" key="2">
    <source>
        <dbReference type="Proteomes" id="UP000521943"/>
    </source>
</evidence>
<evidence type="ECO:0000313" key="1">
    <source>
        <dbReference type="EMBL" id="KAF6740984.1"/>
    </source>
</evidence>
<keyword evidence="2" id="KW-1185">Reference proteome</keyword>
<gene>
    <name evidence="1" type="ORF">DFP72DRAFT_863408</name>
</gene>
<dbReference type="Proteomes" id="UP000521943">
    <property type="component" value="Unassembled WGS sequence"/>
</dbReference>
<comment type="caution">
    <text evidence="1">The sequence shown here is derived from an EMBL/GenBank/DDBJ whole genome shotgun (WGS) entry which is preliminary data.</text>
</comment>
<sequence length="212" mass="23255">MALITQRMEGFPIPSNTIPSLVNSRWLPARCSLWCKEVTLKVASESSPPPIKTRRTSQSPVRPGFGTSASLTIFSDIKITFPAPKDSKPTWFPSLKIDLEGHHEVLLLQGESIAFGNLRVRVAEGNIYAGPEWIKFYQGSIVTEKGWIEGLFHSDEYLGVRTCDGRILGGFNSEGTLSMTSEKGDIDVNIISTQQESSAVKFNDISVHAADG</sequence>
<accession>A0A8H6H5R7</accession>
<dbReference type="AlphaFoldDB" id="A0A8H6H5R7"/>
<protein>
    <submittedName>
        <fullName evidence="1">Uncharacterized protein</fullName>
    </submittedName>
</protein>
<reference evidence="1 2" key="1">
    <citation type="submission" date="2020-07" db="EMBL/GenBank/DDBJ databases">
        <title>Comparative genomics of pyrophilous fungi reveals a link between fire events and developmental genes.</title>
        <authorList>
            <consortium name="DOE Joint Genome Institute"/>
            <person name="Steindorff A.S."/>
            <person name="Carver A."/>
            <person name="Calhoun S."/>
            <person name="Stillman K."/>
            <person name="Liu H."/>
            <person name="Lipzen A."/>
            <person name="Pangilinan J."/>
            <person name="Labutti K."/>
            <person name="Bruns T.D."/>
            <person name="Grigoriev I.V."/>
        </authorList>
    </citation>
    <scope>NUCLEOTIDE SEQUENCE [LARGE SCALE GENOMIC DNA]</scope>
    <source>
        <strain evidence="1 2">CBS 144469</strain>
    </source>
</reference>
<dbReference type="EMBL" id="JACGCI010000309">
    <property type="protein sequence ID" value="KAF6740984.1"/>
    <property type="molecule type" value="Genomic_DNA"/>
</dbReference>
<proteinExistence type="predicted"/>
<name>A0A8H6H5R7_9AGAR</name>